<dbReference type="EMBL" id="CP012672">
    <property type="protein sequence ID" value="AUX32326.1"/>
    <property type="molecule type" value="Genomic_DNA"/>
</dbReference>
<dbReference type="GO" id="GO:0055085">
    <property type="term" value="P:transmembrane transport"/>
    <property type="evidence" value="ECO:0007669"/>
    <property type="project" value="TreeGrafter"/>
</dbReference>
<sequence length="377" mass="39070">MGIFTISRRAQMIMVAAAAVVVIVGLRYAEPFLVPVLFGIALAAISSPIASWVTRRGLPPAVGALAALVVDLAILAFVGAVVTIAGVELEEKVPAYLARASEITVAIAATLTERGLPVNPEFLSKTLHTASLVPLLGGAAVTVASAASNLGMVLLVVFFALCEFAGAGAKLRAVIADPGRGLEHVDRIVREVKKYLLVKTLTSLLVAVLAYVMLVLLDVDLALLLASSLFVLHFIPNIGAAVATIPAVLAALASQGPGTAAVVAIGYLLINLLVGNVLEPRVLGRTLGLSPLAVLLGMLFWGWLWGPSGALLSVPIMMVAKITLENVEGLSWIARVMEPAPEEPEAAPASEDTSGSLREEAPSSLLRPSVAGARRSV</sequence>
<feature type="transmembrane region" description="Helical" evidence="7">
    <location>
        <begin position="35"/>
        <end position="53"/>
    </location>
</feature>
<dbReference type="AlphaFoldDB" id="A0A4P2QQP9"/>
<feature type="transmembrane region" description="Helical" evidence="7">
    <location>
        <begin position="196"/>
        <end position="217"/>
    </location>
</feature>
<dbReference type="PANTHER" id="PTHR21716:SF64">
    <property type="entry name" value="AI-2 TRANSPORT PROTEIN TQSA"/>
    <property type="match status" value="1"/>
</dbReference>
<evidence type="ECO:0000313" key="9">
    <source>
        <dbReference type="Proteomes" id="UP000295497"/>
    </source>
</evidence>
<feature type="transmembrane region" description="Helical" evidence="7">
    <location>
        <begin position="12"/>
        <end position="29"/>
    </location>
</feature>
<feature type="transmembrane region" description="Helical" evidence="7">
    <location>
        <begin position="65"/>
        <end position="87"/>
    </location>
</feature>
<comment type="similarity">
    <text evidence="2">Belongs to the autoinducer-2 exporter (AI-2E) (TC 2.A.86) family.</text>
</comment>
<dbReference type="InterPro" id="IPR002549">
    <property type="entry name" value="AI-2E-like"/>
</dbReference>
<dbReference type="Pfam" id="PF01594">
    <property type="entry name" value="AI-2E_transport"/>
    <property type="match status" value="1"/>
</dbReference>
<keyword evidence="4 7" id="KW-1133">Transmembrane helix</keyword>
<gene>
    <name evidence="8" type="primary">spr</name>
    <name evidence="8" type="ORF">SOCE836_044630</name>
</gene>
<reference evidence="8 9" key="1">
    <citation type="submission" date="2015-09" db="EMBL/GenBank/DDBJ databases">
        <title>Sorangium comparison.</title>
        <authorList>
            <person name="Zaburannyi N."/>
            <person name="Bunk B."/>
            <person name="Overmann J."/>
            <person name="Mueller R."/>
        </authorList>
    </citation>
    <scope>NUCLEOTIDE SEQUENCE [LARGE SCALE GENOMIC DNA]</scope>
    <source>
        <strain evidence="8 9">So ce836</strain>
    </source>
</reference>
<protein>
    <submittedName>
        <fullName evidence="8">Membrane protein</fullName>
    </submittedName>
</protein>
<comment type="subcellular location">
    <subcellularLocation>
        <location evidence="1">Membrane</location>
        <topology evidence="1">Multi-pass membrane protein</topology>
    </subcellularLocation>
</comment>
<evidence type="ECO:0000256" key="3">
    <source>
        <dbReference type="ARBA" id="ARBA00022692"/>
    </source>
</evidence>
<feature type="transmembrane region" description="Helical" evidence="7">
    <location>
        <begin position="229"/>
        <end position="252"/>
    </location>
</feature>
<evidence type="ECO:0000256" key="7">
    <source>
        <dbReference type="SAM" id="Phobius"/>
    </source>
</evidence>
<name>A0A4P2QQP9_SORCE</name>
<evidence type="ECO:0000256" key="6">
    <source>
        <dbReference type="SAM" id="MobiDB-lite"/>
    </source>
</evidence>
<evidence type="ECO:0000256" key="2">
    <source>
        <dbReference type="ARBA" id="ARBA00009773"/>
    </source>
</evidence>
<feature type="transmembrane region" description="Helical" evidence="7">
    <location>
        <begin position="259"/>
        <end position="278"/>
    </location>
</feature>
<evidence type="ECO:0000256" key="4">
    <source>
        <dbReference type="ARBA" id="ARBA00022989"/>
    </source>
</evidence>
<keyword evidence="5 7" id="KW-0472">Membrane</keyword>
<dbReference type="PANTHER" id="PTHR21716">
    <property type="entry name" value="TRANSMEMBRANE PROTEIN"/>
    <property type="match status" value="1"/>
</dbReference>
<dbReference type="Proteomes" id="UP000295497">
    <property type="component" value="Chromosome"/>
</dbReference>
<feature type="transmembrane region" description="Helical" evidence="7">
    <location>
        <begin position="135"/>
        <end position="162"/>
    </location>
</feature>
<feature type="transmembrane region" description="Helical" evidence="7">
    <location>
        <begin position="298"/>
        <end position="320"/>
    </location>
</feature>
<evidence type="ECO:0000313" key="8">
    <source>
        <dbReference type="EMBL" id="AUX32326.1"/>
    </source>
</evidence>
<feature type="region of interest" description="Disordered" evidence="6">
    <location>
        <begin position="341"/>
        <end position="377"/>
    </location>
</feature>
<evidence type="ECO:0000256" key="1">
    <source>
        <dbReference type="ARBA" id="ARBA00004141"/>
    </source>
</evidence>
<proteinExistence type="inferred from homology"/>
<evidence type="ECO:0000256" key="5">
    <source>
        <dbReference type="ARBA" id="ARBA00023136"/>
    </source>
</evidence>
<dbReference type="GO" id="GO:0016020">
    <property type="term" value="C:membrane"/>
    <property type="evidence" value="ECO:0007669"/>
    <property type="project" value="UniProtKB-SubCell"/>
</dbReference>
<keyword evidence="3 7" id="KW-0812">Transmembrane</keyword>
<organism evidence="8 9">
    <name type="scientific">Sorangium cellulosum</name>
    <name type="common">Polyangium cellulosum</name>
    <dbReference type="NCBI Taxonomy" id="56"/>
    <lineage>
        <taxon>Bacteria</taxon>
        <taxon>Pseudomonadati</taxon>
        <taxon>Myxococcota</taxon>
        <taxon>Polyangia</taxon>
        <taxon>Polyangiales</taxon>
        <taxon>Polyangiaceae</taxon>
        <taxon>Sorangium</taxon>
    </lineage>
</organism>
<accession>A0A4P2QQP9</accession>
<dbReference type="RefSeq" id="WP_237245506.1">
    <property type="nucleotide sequence ID" value="NZ_CP012672.1"/>
</dbReference>